<dbReference type="STRING" id="927664.SAMN05421780_10992"/>
<protein>
    <recommendedName>
        <fullName evidence="5">Lipoprotein</fullName>
    </recommendedName>
</protein>
<keyword evidence="4" id="KW-1185">Reference proteome</keyword>
<dbReference type="Proteomes" id="UP000199514">
    <property type="component" value="Unassembled WGS sequence"/>
</dbReference>
<evidence type="ECO:0000313" key="3">
    <source>
        <dbReference type="EMBL" id="SFC75476.1"/>
    </source>
</evidence>
<evidence type="ECO:0008006" key="5">
    <source>
        <dbReference type="Google" id="ProtNLM"/>
    </source>
</evidence>
<keyword evidence="2" id="KW-0732">Signal</keyword>
<proteinExistence type="predicted"/>
<evidence type="ECO:0000256" key="1">
    <source>
        <dbReference type="SAM" id="MobiDB-lite"/>
    </source>
</evidence>
<feature type="signal peptide" evidence="2">
    <location>
        <begin position="1"/>
        <end position="20"/>
    </location>
</feature>
<feature type="chain" id="PRO_5011606299" description="Lipoprotein" evidence="2">
    <location>
        <begin position="21"/>
        <end position="46"/>
    </location>
</feature>
<organism evidence="3 4">
    <name type="scientific">Flexibacter flexilis DSM 6793</name>
    <dbReference type="NCBI Taxonomy" id="927664"/>
    <lineage>
        <taxon>Bacteria</taxon>
        <taxon>Pseudomonadati</taxon>
        <taxon>Bacteroidota</taxon>
        <taxon>Cytophagia</taxon>
        <taxon>Cytophagales</taxon>
        <taxon>Flexibacteraceae</taxon>
        <taxon>Flexibacter</taxon>
    </lineage>
</organism>
<reference evidence="3 4" key="1">
    <citation type="submission" date="2016-10" db="EMBL/GenBank/DDBJ databases">
        <authorList>
            <person name="de Groot N.N."/>
        </authorList>
    </citation>
    <scope>NUCLEOTIDE SEQUENCE [LARGE SCALE GENOMIC DNA]</scope>
    <source>
        <strain evidence="3 4">DSM 6793</strain>
    </source>
</reference>
<feature type="compositionally biased region" description="Pro residues" evidence="1">
    <location>
        <begin position="37"/>
        <end position="46"/>
    </location>
</feature>
<name>A0A1I1LR80_9BACT</name>
<dbReference type="RefSeq" id="WP_177199944.1">
    <property type="nucleotide sequence ID" value="NZ_FOLE01000009.1"/>
</dbReference>
<dbReference type="AlphaFoldDB" id="A0A1I1LR80"/>
<evidence type="ECO:0000256" key="2">
    <source>
        <dbReference type="SAM" id="SignalP"/>
    </source>
</evidence>
<gene>
    <name evidence="3" type="ORF">SAMN05421780_10992</name>
</gene>
<dbReference type="PROSITE" id="PS51257">
    <property type="entry name" value="PROKAR_LIPOPROTEIN"/>
    <property type="match status" value="1"/>
</dbReference>
<feature type="region of interest" description="Disordered" evidence="1">
    <location>
        <begin position="24"/>
        <end position="46"/>
    </location>
</feature>
<sequence length="46" mass="5008">MKLSVKFVWIMLLCAAFSLAACSSQKGKGGRRQPRKGPIPCPVKDC</sequence>
<dbReference type="EMBL" id="FOLE01000009">
    <property type="protein sequence ID" value="SFC75476.1"/>
    <property type="molecule type" value="Genomic_DNA"/>
</dbReference>
<accession>A0A1I1LR80</accession>
<evidence type="ECO:0000313" key="4">
    <source>
        <dbReference type="Proteomes" id="UP000199514"/>
    </source>
</evidence>